<comment type="caution">
    <text evidence="1">The sequence shown here is derived from an EMBL/GenBank/DDBJ whole genome shotgun (WGS) entry which is preliminary data.</text>
</comment>
<protein>
    <submittedName>
        <fullName evidence="1">Uncharacterized protein</fullName>
    </submittedName>
</protein>
<organism evidence="1 2">
    <name type="scientific">Stylosanthes scabra</name>
    <dbReference type="NCBI Taxonomy" id="79078"/>
    <lineage>
        <taxon>Eukaryota</taxon>
        <taxon>Viridiplantae</taxon>
        <taxon>Streptophyta</taxon>
        <taxon>Embryophyta</taxon>
        <taxon>Tracheophyta</taxon>
        <taxon>Spermatophyta</taxon>
        <taxon>Magnoliopsida</taxon>
        <taxon>eudicotyledons</taxon>
        <taxon>Gunneridae</taxon>
        <taxon>Pentapetalae</taxon>
        <taxon>rosids</taxon>
        <taxon>fabids</taxon>
        <taxon>Fabales</taxon>
        <taxon>Fabaceae</taxon>
        <taxon>Papilionoideae</taxon>
        <taxon>50 kb inversion clade</taxon>
        <taxon>dalbergioids sensu lato</taxon>
        <taxon>Dalbergieae</taxon>
        <taxon>Pterocarpus clade</taxon>
        <taxon>Stylosanthes</taxon>
    </lineage>
</organism>
<name>A0ABU6SUW5_9FABA</name>
<keyword evidence="2" id="KW-1185">Reference proteome</keyword>
<evidence type="ECO:0000313" key="2">
    <source>
        <dbReference type="Proteomes" id="UP001341840"/>
    </source>
</evidence>
<reference evidence="1 2" key="1">
    <citation type="journal article" date="2023" name="Plants (Basel)">
        <title>Bridging the Gap: Combining Genomics and Transcriptomics Approaches to Understand Stylosanthes scabra, an Orphan Legume from the Brazilian Caatinga.</title>
        <authorList>
            <person name="Ferreira-Neto J.R.C."/>
            <person name="da Silva M.D."/>
            <person name="Binneck E."/>
            <person name="de Melo N.F."/>
            <person name="da Silva R.H."/>
            <person name="de Melo A.L.T.M."/>
            <person name="Pandolfi V."/>
            <person name="Bustamante F.O."/>
            <person name="Brasileiro-Vidal A.C."/>
            <person name="Benko-Iseppon A.M."/>
        </authorList>
    </citation>
    <scope>NUCLEOTIDE SEQUENCE [LARGE SCALE GENOMIC DNA]</scope>
    <source>
        <tissue evidence="1">Leaves</tissue>
    </source>
</reference>
<sequence length="138" mass="15146">MIAPETGAKVTRSSPTFKIRKGNAESTQKGGTSCFGVAVTFARKEPYLGFIQSSCRVREDNRRVSSRPALGNLGMHHDLFAHFACICLVFIRQKMTLGPIRVRSGRATRMKTLGSDDELRAIKARCDHPIGAPSRGII</sequence>
<gene>
    <name evidence="1" type="ORF">PIB30_089753</name>
</gene>
<dbReference type="Proteomes" id="UP001341840">
    <property type="component" value="Unassembled WGS sequence"/>
</dbReference>
<evidence type="ECO:0000313" key="1">
    <source>
        <dbReference type="EMBL" id="MED6140080.1"/>
    </source>
</evidence>
<proteinExistence type="predicted"/>
<accession>A0ABU6SUW5</accession>
<dbReference type="EMBL" id="JASCZI010062109">
    <property type="protein sequence ID" value="MED6140080.1"/>
    <property type="molecule type" value="Genomic_DNA"/>
</dbReference>